<accession>A0ABY2UA57</accession>
<evidence type="ECO:0000313" key="2">
    <source>
        <dbReference type="Proteomes" id="UP000304941"/>
    </source>
</evidence>
<comment type="caution">
    <text evidence="1">The sequence shown here is derived from an EMBL/GenBank/DDBJ whole genome shotgun (WGS) entry which is preliminary data.</text>
</comment>
<dbReference type="Proteomes" id="UP000304941">
    <property type="component" value="Unassembled WGS sequence"/>
</dbReference>
<gene>
    <name evidence="1" type="ORF">FEM54_13535</name>
</gene>
<reference evidence="1 2" key="1">
    <citation type="submission" date="2019-05" db="EMBL/GenBank/DDBJ databases">
        <title>Pseudomonas edaphica sp. nov., isolated from rhizospheric soil of Cistus ladanifer L. in Spain.</title>
        <authorList>
            <person name="Peix A."/>
        </authorList>
    </citation>
    <scope>NUCLEOTIDE SEQUENCE [LARGE SCALE GENOMIC DNA]</scope>
    <source>
        <strain evidence="1 2">RD25</strain>
    </source>
</reference>
<dbReference type="EMBL" id="VBVZ01000171">
    <property type="protein sequence ID" value="TLG91355.1"/>
    <property type="molecule type" value="Genomic_DNA"/>
</dbReference>
<keyword evidence="2" id="KW-1185">Reference proteome</keyword>
<sequence length="84" mass="9431">MPKYMLDYIRLCRECSLDLRTIGNMCSIVIPALQREASALRSAVSEFAGAFPELEQDVELLESAIRAGLQRCTPQPRQQELFAA</sequence>
<name>A0ABY2UA57_9PSED</name>
<protein>
    <submittedName>
        <fullName evidence="1">Uncharacterized protein</fullName>
    </submittedName>
</protein>
<evidence type="ECO:0000313" key="1">
    <source>
        <dbReference type="EMBL" id="TLG91355.1"/>
    </source>
</evidence>
<dbReference type="RefSeq" id="WP_138451361.1">
    <property type="nucleotide sequence ID" value="NZ_VBVZ01000171.1"/>
</dbReference>
<proteinExistence type="predicted"/>
<organism evidence="1 2">
    <name type="scientific">Pseudomonas edaphica</name>
    <dbReference type="NCBI Taxonomy" id="2006980"/>
    <lineage>
        <taxon>Bacteria</taxon>
        <taxon>Pseudomonadati</taxon>
        <taxon>Pseudomonadota</taxon>
        <taxon>Gammaproteobacteria</taxon>
        <taxon>Pseudomonadales</taxon>
        <taxon>Pseudomonadaceae</taxon>
        <taxon>Pseudomonas</taxon>
    </lineage>
</organism>